<organism evidence="7 8">
    <name type="scientific">Clostridium scatologenes</name>
    <dbReference type="NCBI Taxonomy" id="1548"/>
    <lineage>
        <taxon>Bacteria</taxon>
        <taxon>Bacillati</taxon>
        <taxon>Bacillota</taxon>
        <taxon>Clostridia</taxon>
        <taxon>Eubacteriales</taxon>
        <taxon>Clostridiaceae</taxon>
        <taxon>Clostridium</taxon>
    </lineage>
</organism>
<dbReference type="AlphaFoldDB" id="A0A0E3JZ82"/>
<dbReference type="Proteomes" id="UP000033115">
    <property type="component" value="Chromosome"/>
</dbReference>
<feature type="domain" description="Solute-binding protein family 3/N-terminal" evidence="6">
    <location>
        <begin position="47"/>
        <end position="267"/>
    </location>
</feature>
<keyword evidence="3 5" id="KW-0732">Signal</keyword>
<dbReference type="STRING" id="1548.CSCA_2424"/>
<dbReference type="SUPFAM" id="SSF53850">
    <property type="entry name" value="Periplasmic binding protein-like II"/>
    <property type="match status" value="1"/>
</dbReference>
<dbReference type="HOGENOM" id="CLU_019602_18_5_9"/>
<comment type="similarity">
    <text evidence="2 4">Belongs to the bacterial solute-binding protein 3 family.</text>
</comment>
<dbReference type="Pfam" id="PF00497">
    <property type="entry name" value="SBP_bac_3"/>
    <property type="match status" value="1"/>
</dbReference>
<evidence type="ECO:0000256" key="3">
    <source>
        <dbReference type="ARBA" id="ARBA00022729"/>
    </source>
</evidence>
<evidence type="ECO:0000256" key="5">
    <source>
        <dbReference type="SAM" id="SignalP"/>
    </source>
</evidence>
<gene>
    <name evidence="7" type="ORF">CSCA_2424</name>
</gene>
<evidence type="ECO:0000313" key="8">
    <source>
        <dbReference type="Proteomes" id="UP000033115"/>
    </source>
</evidence>
<feature type="signal peptide" evidence="5">
    <location>
        <begin position="1"/>
        <end position="19"/>
    </location>
</feature>
<dbReference type="PROSITE" id="PS51257">
    <property type="entry name" value="PROKAR_LIPOPROTEIN"/>
    <property type="match status" value="1"/>
</dbReference>
<dbReference type="EMBL" id="CP009933">
    <property type="protein sequence ID" value="AKA69549.1"/>
    <property type="molecule type" value="Genomic_DNA"/>
</dbReference>
<evidence type="ECO:0000313" key="7">
    <source>
        <dbReference type="EMBL" id="AKA69549.1"/>
    </source>
</evidence>
<dbReference type="SMART" id="SM00062">
    <property type="entry name" value="PBPb"/>
    <property type="match status" value="1"/>
</dbReference>
<name>A0A0E3JZ82_CLOSL</name>
<dbReference type="Gene3D" id="3.40.190.10">
    <property type="entry name" value="Periplasmic binding protein-like II"/>
    <property type="match status" value="2"/>
</dbReference>
<evidence type="ECO:0000259" key="6">
    <source>
        <dbReference type="SMART" id="SM00062"/>
    </source>
</evidence>
<proteinExistence type="inferred from homology"/>
<accession>A0A0E3JZ82</accession>
<feature type="chain" id="PRO_5039470341" evidence="5">
    <location>
        <begin position="20"/>
        <end position="271"/>
    </location>
</feature>
<dbReference type="PANTHER" id="PTHR35936">
    <property type="entry name" value="MEMBRANE-BOUND LYTIC MUREIN TRANSGLYCOSYLASE F"/>
    <property type="match status" value="1"/>
</dbReference>
<reference evidence="7 8" key="1">
    <citation type="journal article" date="2015" name="J. Biotechnol.">
        <title>Complete genome sequence of a malodorant-producing acetogen, Clostridium scatologenes ATCC 25775(T).</title>
        <authorList>
            <person name="Zhu Z."/>
            <person name="Guo T."/>
            <person name="Zheng H."/>
            <person name="Song T."/>
            <person name="Ouyang P."/>
            <person name="Xie J."/>
        </authorList>
    </citation>
    <scope>NUCLEOTIDE SEQUENCE [LARGE SCALE GENOMIC DNA]</scope>
    <source>
        <strain evidence="7 8">ATCC 25775</strain>
    </source>
</reference>
<dbReference type="InterPro" id="IPR018313">
    <property type="entry name" value="SBP_3_CS"/>
</dbReference>
<protein>
    <submittedName>
        <fullName evidence="7">Extracellular solute-binding protein family 3</fullName>
    </submittedName>
</protein>
<comment type="subcellular location">
    <subcellularLocation>
        <location evidence="1">Cell envelope</location>
    </subcellularLocation>
</comment>
<dbReference type="InterPro" id="IPR001638">
    <property type="entry name" value="Solute-binding_3/MltF_N"/>
</dbReference>
<dbReference type="PROSITE" id="PS01039">
    <property type="entry name" value="SBP_BACTERIAL_3"/>
    <property type="match status" value="1"/>
</dbReference>
<dbReference type="GO" id="GO:0030313">
    <property type="term" value="C:cell envelope"/>
    <property type="evidence" value="ECO:0007669"/>
    <property type="project" value="UniProtKB-SubCell"/>
</dbReference>
<evidence type="ECO:0000256" key="1">
    <source>
        <dbReference type="ARBA" id="ARBA00004196"/>
    </source>
</evidence>
<evidence type="ECO:0000256" key="2">
    <source>
        <dbReference type="ARBA" id="ARBA00010333"/>
    </source>
</evidence>
<dbReference type="RefSeq" id="WP_029163471.1">
    <property type="nucleotide sequence ID" value="NZ_CP009933.1"/>
</dbReference>
<dbReference type="KEGG" id="csq:CSCA_2424"/>
<evidence type="ECO:0000256" key="4">
    <source>
        <dbReference type="RuleBase" id="RU003744"/>
    </source>
</evidence>
<dbReference type="PANTHER" id="PTHR35936:SF34">
    <property type="entry name" value="ABC TRANSPORTER EXTRACELLULAR-BINDING PROTEIN YCKB-RELATED"/>
    <property type="match status" value="1"/>
</dbReference>
<sequence>MKKKSAVLIIIAVLVSLFAGCGSSNGSTKSNDTSKDNSFQKIKDAGTLKIGLDDSYPPMEFRDEKNNLVGFDIELGNEIGKKLGVKVEYMPTDWNGIILALKSGKFNMILSSLSMTEERKKEIDFAGPYLEGGQIIAVKKSNNDIKSSADLKGRIVGCQLGSTGEEAANKIQGIKELKKYDKGTEAFHDLAIGRVEAVIMDGQVGGYYNKKDGNAFKILSEKLTKEPEGIGIKKEDKELKEKLQKVLDELKQDGTLSKLSIKWFGYDVYKK</sequence>
<keyword evidence="8" id="KW-1185">Reference proteome</keyword>